<dbReference type="HOGENOM" id="CLU_129704_1_0_5"/>
<keyword evidence="5" id="KW-1185">Reference proteome</keyword>
<name>E0TFC4_PARBH</name>
<dbReference type="EMBL" id="CP002156">
    <property type="protein sequence ID" value="ADM09042.1"/>
    <property type="molecule type" value="Genomic_DNA"/>
</dbReference>
<organism evidence="4 5">
    <name type="scientific">Parvularcula bermudensis (strain ATCC BAA-594 / HTCC2503 / KCTC 12087)</name>
    <dbReference type="NCBI Taxonomy" id="314260"/>
    <lineage>
        <taxon>Bacteria</taxon>
        <taxon>Pseudomonadati</taxon>
        <taxon>Pseudomonadota</taxon>
        <taxon>Alphaproteobacteria</taxon>
        <taxon>Parvularculales</taxon>
        <taxon>Parvularculaceae</taxon>
        <taxon>Parvularcula</taxon>
    </lineage>
</organism>
<dbReference type="Proteomes" id="UP000001302">
    <property type="component" value="Chromosome"/>
</dbReference>
<keyword evidence="3" id="KW-1133">Transmembrane helix</keyword>
<feature type="transmembrane region" description="Helical" evidence="3">
    <location>
        <begin position="6"/>
        <end position="27"/>
    </location>
</feature>
<keyword evidence="3" id="KW-0812">Transmembrane</keyword>
<sequence>MNVAIMVFFFVTGLWFLGLAMIGYMIWGRSMGLDFSRLGQGRHCAGGFRDFSPRSSGNSAFDEWREAELRRLDEERRRLDEERAEFADYMKELRRAKDRDEFEAYRRARRSQQSDDDIVEGHASERPSPA</sequence>
<dbReference type="KEGG" id="pbr:PB2503_04837"/>
<reference evidence="4 5" key="2">
    <citation type="journal article" date="2011" name="J. Bacteriol.">
        <title>Complete genome sequence of strain HTCC2503T of Parvularcula bermudensis, the type species of the order "Parvularculales" in the class Alphaproteobacteria.</title>
        <authorList>
            <person name="Oh H.M."/>
            <person name="Kang I."/>
            <person name="Vergin K.L."/>
            <person name="Kang D."/>
            <person name="Rhee K.H."/>
            <person name="Giovannoni S.J."/>
            <person name="Cho J.C."/>
        </authorList>
    </citation>
    <scope>NUCLEOTIDE SEQUENCE [LARGE SCALE GENOMIC DNA]</scope>
    <source>
        <strain evidence="5">ATCC BAA-594 / HTCC2503 / KCTC 12087</strain>
    </source>
</reference>
<evidence type="ECO:0000256" key="3">
    <source>
        <dbReference type="SAM" id="Phobius"/>
    </source>
</evidence>
<feature type="region of interest" description="Disordered" evidence="2">
    <location>
        <begin position="105"/>
        <end position="130"/>
    </location>
</feature>
<feature type="coiled-coil region" evidence="1">
    <location>
        <begin position="65"/>
        <end position="99"/>
    </location>
</feature>
<accession>E0TFC4</accession>
<dbReference type="STRING" id="314260.PB2503_04837"/>
<feature type="compositionally biased region" description="Basic and acidic residues" evidence="2">
    <location>
        <begin position="119"/>
        <end position="130"/>
    </location>
</feature>
<evidence type="ECO:0008006" key="6">
    <source>
        <dbReference type="Google" id="ProtNLM"/>
    </source>
</evidence>
<keyword evidence="1" id="KW-0175">Coiled coil</keyword>
<evidence type="ECO:0000256" key="2">
    <source>
        <dbReference type="SAM" id="MobiDB-lite"/>
    </source>
</evidence>
<dbReference type="InterPro" id="IPR021273">
    <property type="entry name" value="DUF2852"/>
</dbReference>
<evidence type="ECO:0000313" key="5">
    <source>
        <dbReference type="Proteomes" id="UP000001302"/>
    </source>
</evidence>
<protein>
    <recommendedName>
        <fullName evidence="6">DUF2852 domain-containing protein</fullName>
    </recommendedName>
</protein>
<evidence type="ECO:0000313" key="4">
    <source>
        <dbReference type="EMBL" id="ADM09042.1"/>
    </source>
</evidence>
<keyword evidence="3" id="KW-0472">Membrane</keyword>
<proteinExistence type="predicted"/>
<dbReference type="AlphaFoldDB" id="E0TFC4"/>
<evidence type="ECO:0000256" key="1">
    <source>
        <dbReference type="SAM" id="Coils"/>
    </source>
</evidence>
<reference evidence="5" key="1">
    <citation type="submission" date="2010-08" db="EMBL/GenBank/DDBJ databases">
        <title>Genome sequence of Parvularcula bermudensis HTCC2503.</title>
        <authorList>
            <person name="Kang D.-M."/>
            <person name="Oh H.-M."/>
            <person name="Cho J.-C."/>
        </authorList>
    </citation>
    <scope>NUCLEOTIDE SEQUENCE [LARGE SCALE GENOMIC DNA]</scope>
    <source>
        <strain evidence="5">ATCC BAA-594 / HTCC2503 / KCTC 12087</strain>
    </source>
</reference>
<dbReference type="Pfam" id="PF11014">
    <property type="entry name" value="DUF2852"/>
    <property type="match status" value="1"/>
</dbReference>
<gene>
    <name evidence="4" type="ordered locus">PB2503_04837</name>
</gene>